<dbReference type="AlphaFoldDB" id="A0A510I4Y5"/>
<reference evidence="2" key="1">
    <citation type="submission" date="2019-07" db="EMBL/GenBank/DDBJ databases">
        <title>Complete Genome Sequences of Vibrion rotiferianus strain AM7.</title>
        <authorList>
            <person name="Miyazaki K."/>
            <person name="Wiseschart A."/>
            <person name="Pootanakit K."/>
            <person name="Ishimori K."/>
            <person name="Kitahara K."/>
        </authorList>
    </citation>
    <scope>NUCLEOTIDE SEQUENCE [LARGE SCALE GENOMIC DNA]</scope>
    <source>
        <strain evidence="2">AM7</strain>
    </source>
</reference>
<name>A0A510I4Y5_9VIBR</name>
<dbReference type="PROSITE" id="PS51257">
    <property type="entry name" value="PROKAR_LIPOPROTEIN"/>
    <property type="match status" value="1"/>
</dbReference>
<dbReference type="Proteomes" id="UP000315115">
    <property type="component" value="Chromosome 1"/>
</dbReference>
<gene>
    <name evidence="1" type="ORF">VroAM7_12500</name>
</gene>
<dbReference type="RefSeq" id="WP_138941921.1">
    <property type="nucleotide sequence ID" value="NZ_AP019798.1"/>
</dbReference>
<accession>A0A510I4Y5</accession>
<evidence type="ECO:0000313" key="1">
    <source>
        <dbReference type="EMBL" id="BBL88597.1"/>
    </source>
</evidence>
<organism evidence="1 2">
    <name type="scientific">Vibrio rotiferianus</name>
    <dbReference type="NCBI Taxonomy" id="190895"/>
    <lineage>
        <taxon>Bacteria</taxon>
        <taxon>Pseudomonadati</taxon>
        <taxon>Pseudomonadota</taxon>
        <taxon>Gammaproteobacteria</taxon>
        <taxon>Vibrionales</taxon>
        <taxon>Vibrionaceae</taxon>
        <taxon>Vibrio</taxon>
    </lineage>
</organism>
<evidence type="ECO:0000313" key="2">
    <source>
        <dbReference type="Proteomes" id="UP000315115"/>
    </source>
</evidence>
<sequence>MKSSILLVLSVFTFGCAANRDVEPKSVTLIYDQSKLTAEIQADDHFVAHVDNDKERIDLSGTVKKLHPDYLLDVSVIKASKIKHATNQINTSLVIKQKDLEKPVLIGGVYHHTVMTGENGNVEVTESASIMSVKLSP</sequence>
<proteinExistence type="predicted"/>
<dbReference type="EMBL" id="AP019798">
    <property type="protein sequence ID" value="BBL88597.1"/>
    <property type="molecule type" value="Genomic_DNA"/>
</dbReference>
<protein>
    <submittedName>
        <fullName evidence="1">Uncharacterized protein</fullName>
    </submittedName>
</protein>